<dbReference type="OMA" id="NESYDEM"/>
<comment type="caution">
    <text evidence="8">The sequence shown here is derived from an EMBL/GenBank/DDBJ whole genome shotgun (WGS) entry which is preliminary data.</text>
</comment>
<comment type="function">
    <text evidence="2">May be involved in the turnover of nuclear polyadenylated (pA+) RNA.</text>
</comment>
<dbReference type="EMBL" id="JAHRHJ020000011">
    <property type="protein sequence ID" value="KAH9296465.1"/>
    <property type="molecule type" value="Genomic_DNA"/>
</dbReference>
<dbReference type="Pfam" id="PF00076">
    <property type="entry name" value="RRM_1"/>
    <property type="match status" value="1"/>
</dbReference>
<evidence type="ECO:0000259" key="7">
    <source>
        <dbReference type="PROSITE" id="PS50103"/>
    </source>
</evidence>
<feature type="compositionally biased region" description="Acidic residues" evidence="5">
    <location>
        <begin position="105"/>
        <end position="115"/>
    </location>
</feature>
<keyword evidence="9" id="KW-1185">Reference proteome</keyword>
<accession>A0AA38CAT2</accession>
<dbReference type="InterPro" id="IPR000504">
    <property type="entry name" value="RRM_dom"/>
</dbReference>
<gene>
    <name evidence="8" type="ORF">KI387_040053</name>
</gene>
<dbReference type="PROSITE" id="PS50103">
    <property type="entry name" value="ZF_C3H1"/>
    <property type="match status" value="1"/>
</dbReference>
<feature type="region of interest" description="Disordered" evidence="5">
    <location>
        <begin position="436"/>
        <end position="490"/>
    </location>
</feature>
<feature type="non-terminal residue" evidence="8">
    <location>
        <position position="1"/>
    </location>
</feature>
<evidence type="ECO:0000256" key="3">
    <source>
        <dbReference type="PROSITE-ProRule" id="PRU00176"/>
    </source>
</evidence>
<feature type="domain" description="C3H1-type" evidence="7">
    <location>
        <begin position="335"/>
        <end position="358"/>
    </location>
</feature>
<keyword evidence="4" id="KW-0862">Zinc</keyword>
<evidence type="ECO:0000313" key="8">
    <source>
        <dbReference type="EMBL" id="KAH9296465.1"/>
    </source>
</evidence>
<dbReference type="PANTHER" id="PTHR14398:SF0">
    <property type="entry name" value="ZINC FINGER PROTEIN SWM"/>
    <property type="match status" value="1"/>
</dbReference>
<feature type="domain" description="RRM" evidence="6">
    <location>
        <begin position="619"/>
        <end position="691"/>
    </location>
</feature>
<dbReference type="GO" id="GO:0008270">
    <property type="term" value="F:zinc ion binding"/>
    <property type="evidence" value="ECO:0007669"/>
    <property type="project" value="UniProtKB-KW"/>
</dbReference>
<dbReference type="SUPFAM" id="SSF54928">
    <property type="entry name" value="RNA-binding domain, RBD"/>
    <property type="match status" value="1"/>
</dbReference>
<dbReference type="Proteomes" id="UP000824469">
    <property type="component" value="Unassembled WGS sequence"/>
</dbReference>
<dbReference type="GO" id="GO:0005634">
    <property type="term" value="C:nucleus"/>
    <property type="evidence" value="ECO:0007669"/>
    <property type="project" value="TreeGrafter"/>
</dbReference>
<evidence type="ECO:0000256" key="5">
    <source>
        <dbReference type="SAM" id="MobiDB-lite"/>
    </source>
</evidence>
<dbReference type="PROSITE" id="PS50102">
    <property type="entry name" value="RRM"/>
    <property type="match status" value="1"/>
</dbReference>
<keyword evidence="4" id="KW-0863">Zinc-finger</keyword>
<evidence type="ECO:0000256" key="2">
    <source>
        <dbReference type="ARBA" id="ARBA00043866"/>
    </source>
</evidence>
<keyword evidence="4" id="KW-0479">Metal-binding</keyword>
<organism evidence="8 9">
    <name type="scientific">Taxus chinensis</name>
    <name type="common">Chinese yew</name>
    <name type="synonym">Taxus wallichiana var. chinensis</name>
    <dbReference type="NCBI Taxonomy" id="29808"/>
    <lineage>
        <taxon>Eukaryota</taxon>
        <taxon>Viridiplantae</taxon>
        <taxon>Streptophyta</taxon>
        <taxon>Embryophyta</taxon>
        <taxon>Tracheophyta</taxon>
        <taxon>Spermatophyta</taxon>
        <taxon>Pinopsida</taxon>
        <taxon>Pinidae</taxon>
        <taxon>Conifers II</taxon>
        <taxon>Cupressales</taxon>
        <taxon>Taxaceae</taxon>
        <taxon>Taxus</taxon>
    </lineage>
</organism>
<feature type="compositionally biased region" description="Basic and acidic residues" evidence="5">
    <location>
        <begin position="455"/>
        <end position="466"/>
    </location>
</feature>
<dbReference type="SMART" id="SM00360">
    <property type="entry name" value="RRM"/>
    <property type="match status" value="1"/>
</dbReference>
<dbReference type="InterPro" id="IPR035979">
    <property type="entry name" value="RBD_domain_sf"/>
</dbReference>
<protein>
    <submittedName>
        <fullName evidence="8">Uncharacterized protein</fullName>
    </submittedName>
</protein>
<evidence type="ECO:0000256" key="1">
    <source>
        <dbReference type="ARBA" id="ARBA00022884"/>
    </source>
</evidence>
<feature type="compositionally biased region" description="Low complexity" evidence="5">
    <location>
        <begin position="832"/>
        <end position="850"/>
    </location>
</feature>
<feature type="compositionally biased region" description="Basic and acidic residues" evidence="5">
    <location>
        <begin position="805"/>
        <end position="825"/>
    </location>
</feature>
<dbReference type="Gene3D" id="3.30.70.330">
    <property type="match status" value="1"/>
</dbReference>
<dbReference type="CDD" id="cd12257">
    <property type="entry name" value="RRM1_RBM26_like"/>
    <property type="match status" value="1"/>
</dbReference>
<evidence type="ECO:0000256" key="4">
    <source>
        <dbReference type="PROSITE-ProRule" id="PRU00723"/>
    </source>
</evidence>
<feature type="region of interest" description="Disordered" evidence="5">
    <location>
        <begin position="547"/>
        <end position="601"/>
    </location>
</feature>
<keyword evidence="1 3" id="KW-0694">RNA-binding</keyword>
<dbReference type="InterPro" id="IPR000571">
    <property type="entry name" value="Znf_CCCH"/>
</dbReference>
<dbReference type="Pfam" id="PF01480">
    <property type="entry name" value="PWI"/>
    <property type="match status" value="1"/>
</dbReference>
<sequence>SEADPALVANYIVALLKNNKPQEELQKICIEQLHEFLGDNTTTFVTQLFHALEDDRTLASEDDMESRKLVDAPMTVAHADSTEISSSLQNEKLPSAVVGAFAEHEEQEGSNDEDDDRNHKHTRRAIDSPSLNWDVQDEAAKGIRRKKGKHVSNAEFAPESDTETSKPSRESIPLLTDVEASTKYYKKRQGSVLPFPSRLNVDGDHRRGNQAIYNQAVGPGFDSLNGCVRLPFGRARGINTVQWTPQDSRFPSYESVDFPSTMTPFRPATTNLYTARSILNHGNSTNPPWVTFGPMPGMPRVGLKQPHILHTALQGGRGLSLTSTLRVGMGIGHTRCRDFEERGFCLRGDTCPMEHGANRIVVDDVQSLSQYNLSVPILSRPLVGKVTGPSNGPSADTARNISHEKSLGYGSYKDSEHLNVSPTSAVGIEADLYDPDQPLLNNAHPEGSRGIKPLRKGDDEKLRDGNLPDGQGNDILDVDDNGGPQGASVGLSHKAFPSVWDRIGPVDYACNKCEEGVRTADTFDGSLQHGKQSNKDLHDNQDFYSHSEKRDKEIDSDQDSGSKGVNICLTNGKVRGTSKSRVPKESGYDLQKNAETASDATHRTVLHRSNKRRSEKAQRTLYISCIPPKSNKVESLLSHFRKFGEVLGVRIPPNSDKAFVQYSCREEAEAALNSPDAVMGNRFIRLAWAHWDSSTKQENISARVVPPGTSSSAMSVSLPAPQSLKQKNCNSISFSHGDSKFEVPRPDIIFAKTVIAKELPSSAMSATYKQETLETLKLIREKQEILAQKREDFRRRLDKLAKQGIDSRGDSFDKNRAAKRQKTEDFVMCSNGSPSSASPGTASGPPSMTGNEKGGTNHISKGVMNEVLGSRLLSPTSISLATSKNPNSPTCSSFRPLTGPICSPNQFKMDGWPTAFRILPPLPYGLMDIIVLKEHFALFGDLSDVELEGVQSECDAASKVPETCTVLVSYYTRHAAERAFIEGNCWQGKKLQLAWVINSSSNAINQGSIKNQTPQNLWDSSKVPLIEKETSGGKTVPADDITNTDKTIEDYSS</sequence>
<feature type="region of interest" description="Disordered" evidence="5">
    <location>
        <begin position="103"/>
        <end position="171"/>
    </location>
</feature>
<evidence type="ECO:0000259" key="6">
    <source>
        <dbReference type="PROSITE" id="PS50102"/>
    </source>
</evidence>
<name>A0AA38CAT2_TAXCH</name>
<dbReference type="SMART" id="SM00356">
    <property type="entry name" value="ZnF_C3H1"/>
    <property type="match status" value="1"/>
</dbReference>
<dbReference type="InterPro" id="IPR012677">
    <property type="entry name" value="Nucleotide-bd_a/b_plait_sf"/>
</dbReference>
<feature type="zinc finger region" description="C3H1-type" evidence="4">
    <location>
        <begin position="335"/>
        <end position="358"/>
    </location>
</feature>
<reference evidence="8 9" key="1">
    <citation type="journal article" date="2021" name="Nat. Plants">
        <title>The Taxus genome provides insights into paclitaxel biosynthesis.</title>
        <authorList>
            <person name="Xiong X."/>
            <person name="Gou J."/>
            <person name="Liao Q."/>
            <person name="Li Y."/>
            <person name="Zhou Q."/>
            <person name="Bi G."/>
            <person name="Li C."/>
            <person name="Du R."/>
            <person name="Wang X."/>
            <person name="Sun T."/>
            <person name="Guo L."/>
            <person name="Liang H."/>
            <person name="Lu P."/>
            <person name="Wu Y."/>
            <person name="Zhang Z."/>
            <person name="Ro D.K."/>
            <person name="Shang Y."/>
            <person name="Huang S."/>
            <person name="Yan J."/>
        </authorList>
    </citation>
    <scope>NUCLEOTIDE SEQUENCE [LARGE SCALE GENOMIC DNA]</scope>
    <source>
        <strain evidence="8">Ta-2019</strain>
    </source>
</reference>
<dbReference type="FunFam" id="3.30.70.330:FF:000719">
    <property type="entry name" value="Predicted protein"/>
    <property type="match status" value="1"/>
</dbReference>
<dbReference type="InterPro" id="IPR045137">
    <property type="entry name" value="RBM26/27"/>
</dbReference>
<dbReference type="PANTHER" id="PTHR14398">
    <property type="entry name" value="RNA RECOGNITION RRM/RNP DOMAIN"/>
    <property type="match status" value="1"/>
</dbReference>
<dbReference type="GO" id="GO:0003723">
    <property type="term" value="F:RNA binding"/>
    <property type="evidence" value="ECO:0007669"/>
    <property type="project" value="UniProtKB-UniRule"/>
</dbReference>
<dbReference type="AlphaFoldDB" id="A0AA38CAT2"/>
<proteinExistence type="predicted"/>
<evidence type="ECO:0000313" key="9">
    <source>
        <dbReference type="Proteomes" id="UP000824469"/>
    </source>
</evidence>
<feature type="region of interest" description="Disordered" evidence="5">
    <location>
        <begin position="805"/>
        <end position="857"/>
    </location>
</feature>
<feature type="region of interest" description="Disordered" evidence="5">
    <location>
        <begin position="1028"/>
        <end position="1053"/>
    </location>
</feature>
<dbReference type="InterPro" id="IPR002483">
    <property type="entry name" value="PWI_dom"/>
</dbReference>